<dbReference type="GO" id="GO:0015629">
    <property type="term" value="C:actin cytoskeleton"/>
    <property type="evidence" value="ECO:0007669"/>
    <property type="project" value="TreeGrafter"/>
</dbReference>
<evidence type="ECO:0000256" key="1">
    <source>
        <dbReference type="SAM" id="MobiDB-lite"/>
    </source>
</evidence>
<gene>
    <name evidence="3" type="ORF">D9756_005420</name>
</gene>
<feature type="compositionally biased region" description="Pro residues" evidence="1">
    <location>
        <begin position="462"/>
        <end position="472"/>
    </location>
</feature>
<dbReference type="GO" id="GO:0051016">
    <property type="term" value="P:barbed-end actin filament capping"/>
    <property type="evidence" value="ECO:0007669"/>
    <property type="project" value="TreeGrafter"/>
</dbReference>
<feature type="region of interest" description="Disordered" evidence="1">
    <location>
        <begin position="1"/>
        <end position="20"/>
    </location>
</feature>
<feature type="compositionally biased region" description="Polar residues" evidence="1">
    <location>
        <begin position="631"/>
        <end position="640"/>
    </location>
</feature>
<evidence type="ECO:0000259" key="2">
    <source>
        <dbReference type="Pfam" id="PF25480"/>
    </source>
</evidence>
<feature type="compositionally biased region" description="Basic and acidic residues" evidence="1">
    <location>
        <begin position="587"/>
        <end position="599"/>
    </location>
</feature>
<dbReference type="Proteomes" id="UP000559027">
    <property type="component" value="Unassembled WGS sequence"/>
</dbReference>
<feature type="domain" description="DUF7904" evidence="2">
    <location>
        <begin position="989"/>
        <end position="1083"/>
    </location>
</feature>
<feature type="compositionally biased region" description="Low complexity" evidence="1">
    <location>
        <begin position="329"/>
        <end position="339"/>
    </location>
</feature>
<protein>
    <recommendedName>
        <fullName evidence="2">DUF7904 domain-containing protein</fullName>
    </recommendedName>
</protein>
<dbReference type="GO" id="GO:0008154">
    <property type="term" value="P:actin polymerization or depolymerization"/>
    <property type="evidence" value="ECO:0007669"/>
    <property type="project" value="TreeGrafter"/>
</dbReference>
<name>A0A8H5D939_9AGAR</name>
<reference evidence="3 4" key="1">
    <citation type="journal article" date="2020" name="ISME J.">
        <title>Uncovering the hidden diversity of litter-decomposition mechanisms in mushroom-forming fungi.</title>
        <authorList>
            <person name="Floudas D."/>
            <person name="Bentzer J."/>
            <person name="Ahren D."/>
            <person name="Johansson T."/>
            <person name="Persson P."/>
            <person name="Tunlid A."/>
        </authorList>
    </citation>
    <scope>NUCLEOTIDE SEQUENCE [LARGE SCALE GENOMIC DNA]</scope>
    <source>
        <strain evidence="3 4">CBS 146.42</strain>
    </source>
</reference>
<dbReference type="GO" id="GO:0005546">
    <property type="term" value="F:phosphatidylinositol-4,5-bisphosphate binding"/>
    <property type="evidence" value="ECO:0007669"/>
    <property type="project" value="TreeGrafter"/>
</dbReference>
<dbReference type="Pfam" id="PF25480">
    <property type="entry name" value="DUF7904"/>
    <property type="match status" value="1"/>
</dbReference>
<dbReference type="GO" id="GO:0051015">
    <property type="term" value="F:actin filament binding"/>
    <property type="evidence" value="ECO:0007669"/>
    <property type="project" value="InterPro"/>
</dbReference>
<feature type="compositionally biased region" description="Basic and acidic residues" evidence="1">
    <location>
        <begin position="641"/>
        <end position="651"/>
    </location>
</feature>
<feature type="compositionally biased region" description="Polar residues" evidence="1">
    <location>
        <begin position="294"/>
        <end position="307"/>
    </location>
</feature>
<keyword evidence="4" id="KW-1185">Reference proteome</keyword>
<dbReference type="InterPro" id="IPR029006">
    <property type="entry name" value="ADF-H/Gelsolin-like_dom_sf"/>
</dbReference>
<feature type="compositionally biased region" description="Basic and acidic residues" evidence="1">
    <location>
        <begin position="42"/>
        <end position="52"/>
    </location>
</feature>
<feature type="compositionally biased region" description="Polar residues" evidence="1">
    <location>
        <begin position="274"/>
        <end position="287"/>
    </location>
</feature>
<sequence length="1351" mass="146726">MEPLTPSRRGTFDLPKPETGLAEWTSKIKALQRQVDADEEAEQKRLEEEIATARRARLRRSRGAGYGGDNMDLSVSPNALGAPSYKLSKSPSSETLKSPSDKRSEHDDALRKLTGVPSSSHVDASSITRGILPRQSHFPANQPPASQRPEPVSLASFIGGRATGPRLNRHAPQQDAHDPTQFEQRTISAPHPVFGKGGVAMPGMVTKPSTSVREAVRASEAVERYQPRLAKRTSTPSFAKQEEETQAPRPLSPQKSGYRDRTISTPSAAAARYIQQTQPRPISPQKSGNRERTLSTPGPTPVNNNFVSRPIFSRPNVEHRSPSPSKGDSSTPSRSTTPSMGVSRKPTTPRQAPLNASTPASPGKSSISTPSLARAVLPEPRSSPQMPIIPNNAAPSPAFQKPPPPKDITPSISRLQGRGFVQNMVRASTQLESSTRSTPSSPASRPSSGRKSTVLDRWQPNVAPPSPTPAPIPRQTSPVRKTYSELPMKSDPPPKPRTPVPVPAAPSPSPGKVLKPKTSHPHLHPDPLSPPEPLSPRRAKLAEKMLPPEDGIGFGSATTMVVYKPKTPEKSSSPVVEPSPPSAVDELGVRRDPSSDGKGKTRFSIPSEPPNPSGKPLNHPTKDRARKPKKNSNGMPSQAKLTHEPPKDHGPTHMNTLSLPRSSQKPRTPSPRLENSPSLPSPSFPSKPNTSKTMEWPSEKDSASRVAQITQKWGTSAPIGVKHVPSSSQSQAQAEIKPKPDSNLIRRALPGMANPDNLHASSTVSKPKSPSPESTLQAPSGSRNVGSNNVSPSGSSGYTGSVNSAEGQSKLSSSSQSDRPPRSPSSPKHTRIPSTGNRALVMDVAQALNDYNANAANGSTTTTREEVKSPVAESVPEPAAKTRVSPSLERRRSSYDRFSVVSVMPPLKEEATPHGTPVGTLKQTPDTLYKEASLQKSGPKTGEKERRSTVHFDFDDIPLPSFDVIKLLRSRQTPPLSSPDIKTISVDVLSINGTSSNTVSHDTNIFYDSELLAIVHRYKSKSSGLVSTNLWIWNGKKSIIGEKEERKVQEVAKRYNTSPTVVHQNSEPPPLVHLLGGSLIVRQGTRSHWSADNTAMYSVRNLAGVTFIDEHDLSVKNLCSAFSYCLKILDTVYIWHGCGSTDAERQAAVKYASQISYGEANAIQLYESENDQDELFWMALGDDDFAKADYWQWRRQASDVDPRIWRVNVMADPPIVAVTSLWQEPTREKSIYIIDCIWELFVKVGPAARGDRASIKLALNAAKCFSEMSASSRPFSPTVHVLVLPSKLPLDLRLNLRELGDAEVNNGEIPDHMNLLSLTQAESHLRQHAWERLALQDQTMLPLGVSASDAQ</sequence>
<proteinExistence type="predicted"/>
<feature type="region of interest" description="Disordered" evidence="1">
    <location>
        <begin position="852"/>
        <end position="890"/>
    </location>
</feature>
<dbReference type="OrthoDB" id="6375767at2759"/>
<dbReference type="SMART" id="SM00262">
    <property type="entry name" value="GEL"/>
    <property type="match status" value="1"/>
</dbReference>
<feature type="compositionally biased region" description="Low complexity" evidence="1">
    <location>
        <begin position="761"/>
        <end position="796"/>
    </location>
</feature>
<feature type="region of interest" description="Disordered" evidence="1">
    <location>
        <begin position="34"/>
        <end position="839"/>
    </location>
</feature>
<feature type="compositionally biased region" description="Polar residues" evidence="1">
    <location>
        <begin position="705"/>
        <end position="714"/>
    </location>
</feature>
<feature type="compositionally biased region" description="Polar residues" evidence="1">
    <location>
        <begin position="345"/>
        <end position="371"/>
    </location>
</feature>
<accession>A0A8H5D939</accession>
<feature type="compositionally biased region" description="Polar residues" evidence="1">
    <location>
        <begin position="87"/>
        <end position="98"/>
    </location>
</feature>
<feature type="compositionally biased region" description="Low complexity" evidence="1">
    <location>
        <begin position="433"/>
        <end position="452"/>
    </location>
</feature>
<dbReference type="GO" id="GO:0005737">
    <property type="term" value="C:cytoplasm"/>
    <property type="evidence" value="ECO:0007669"/>
    <property type="project" value="TreeGrafter"/>
</dbReference>
<dbReference type="GO" id="GO:0051014">
    <property type="term" value="P:actin filament severing"/>
    <property type="evidence" value="ECO:0007669"/>
    <property type="project" value="TreeGrafter"/>
</dbReference>
<dbReference type="PANTHER" id="PTHR11977:SF133">
    <property type="entry name" value="DUF4045 DOMAIN-CONTAINING PROTEIN"/>
    <property type="match status" value="1"/>
</dbReference>
<dbReference type="Gene3D" id="3.40.20.10">
    <property type="entry name" value="Severin"/>
    <property type="match status" value="2"/>
</dbReference>
<feature type="compositionally biased region" description="Basic and acidic residues" evidence="1">
    <location>
        <begin position="99"/>
        <end position="111"/>
    </location>
</feature>
<feature type="compositionally biased region" description="Basic and acidic residues" evidence="1">
    <location>
        <begin position="214"/>
        <end position="226"/>
    </location>
</feature>
<organism evidence="3 4">
    <name type="scientific">Leucocoprinus leucothites</name>
    <dbReference type="NCBI Taxonomy" id="201217"/>
    <lineage>
        <taxon>Eukaryota</taxon>
        <taxon>Fungi</taxon>
        <taxon>Dikarya</taxon>
        <taxon>Basidiomycota</taxon>
        <taxon>Agaricomycotina</taxon>
        <taxon>Agaricomycetes</taxon>
        <taxon>Agaricomycetidae</taxon>
        <taxon>Agaricales</taxon>
        <taxon>Agaricineae</taxon>
        <taxon>Agaricaceae</taxon>
        <taxon>Leucocoprinus</taxon>
    </lineage>
</organism>
<evidence type="ECO:0000313" key="3">
    <source>
        <dbReference type="EMBL" id="KAF5354953.1"/>
    </source>
</evidence>
<dbReference type="InterPro" id="IPR007122">
    <property type="entry name" value="Villin/Gelsolin"/>
</dbReference>
<feature type="compositionally biased region" description="Polar residues" evidence="1">
    <location>
        <begin position="798"/>
        <end position="807"/>
    </location>
</feature>
<evidence type="ECO:0000313" key="4">
    <source>
        <dbReference type="Proteomes" id="UP000559027"/>
    </source>
</evidence>
<dbReference type="InterPro" id="IPR057226">
    <property type="entry name" value="DUF7904"/>
</dbReference>
<feature type="compositionally biased region" description="Pro residues" evidence="1">
    <location>
        <begin position="490"/>
        <end position="509"/>
    </location>
</feature>
<feature type="compositionally biased region" description="Polar residues" evidence="1">
    <location>
        <begin position="653"/>
        <end position="667"/>
    </location>
</feature>
<dbReference type="SUPFAM" id="SSF55753">
    <property type="entry name" value="Actin depolymerizing proteins"/>
    <property type="match status" value="2"/>
</dbReference>
<dbReference type="PANTHER" id="PTHR11977">
    <property type="entry name" value="VILLIN"/>
    <property type="match status" value="1"/>
</dbReference>
<dbReference type="EMBL" id="JAACJO010000008">
    <property type="protein sequence ID" value="KAF5354953.1"/>
    <property type="molecule type" value="Genomic_DNA"/>
</dbReference>
<feature type="compositionally biased region" description="Low complexity" evidence="1">
    <location>
        <begin position="808"/>
        <end position="818"/>
    </location>
</feature>
<comment type="caution">
    <text evidence="3">The sequence shown here is derived from an EMBL/GenBank/DDBJ whole genome shotgun (WGS) entry which is preliminary data.</text>
</comment>
<feature type="compositionally biased region" description="Polar residues" evidence="1">
    <location>
        <begin position="116"/>
        <end position="128"/>
    </location>
</feature>
<feature type="compositionally biased region" description="Low complexity" evidence="1">
    <location>
        <begin position="388"/>
        <end position="399"/>
    </location>
</feature>